<dbReference type="Pfam" id="PF03140">
    <property type="entry name" value="DUF247"/>
    <property type="match status" value="1"/>
</dbReference>
<evidence type="ECO:0000256" key="6">
    <source>
        <dbReference type="SAM" id="Phobius"/>
    </source>
</evidence>
<protein>
    <submittedName>
        <fullName evidence="7">Plasma membrane proteolipid Pmp3</fullName>
    </submittedName>
</protein>
<proteinExistence type="inferred from homology"/>
<dbReference type="PANTHER" id="PTHR31170:SF20">
    <property type="entry name" value="DUF247 DOMAIN PROTEIN"/>
    <property type="match status" value="1"/>
</dbReference>
<dbReference type="Proteomes" id="UP001567538">
    <property type="component" value="Unassembled WGS sequence"/>
</dbReference>
<comment type="caution">
    <text evidence="7">The sequence shown here is derived from an EMBL/GenBank/DDBJ whole genome shotgun (WGS) entry which is preliminary data.</text>
</comment>
<feature type="transmembrane region" description="Helical" evidence="6">
    <location>
        <begin position="6"/>
        <end position="26"/>
    </location>
</feature>
<evidence type="ECO:0000256" key="5">
    <source>
        <dbReference type="ARBA" id="ARBA00023136"/>
    </source>
</evidence>
<dbReference type="EMBL" id="JBEAFC010000006">
    <property type="protein sequence ID" value="KAL1552067.1"/>
    <property type="molecule type" value="Genomic_DNA"/>
</dbReference>
<sequence length="262" mass="29290">MGSETFLEVILAIFLPPVGVFLRYGLGIEFWIDLLLTILGLGFTKETSLPVPVHLLADLHRKIVSGGVPKANHGSVETRKPIHSFLRATDLKEKGFTFNPSPTESLKDVSIACYFFYARIHLPVWADSAHTKVLLKNLVAYELSPNSPTEMEVTSYINLMKLLIDGAEDVKELRERRVLRNMLSCDEEAAAVFTGIDTHGVNNPRLYGDVKEQIDAHCDLSCSTAISDLRGRLLHLLLPPCCLGFRRLSSTTQHIHLRIDRS</sequence>
<reference evidence="7 8" key="1">
    <citation type="submission" date="2024-06" db="EMBL/GenBank/DDBJ databases">
        <title>A chromosome level genome sequence of Diviner's sage (Salvia divinorum).</title>
        <authorList>
            <person name="Ford S.A."/>
            <person name="Ro D.-K."/>
            <person name="Ness R.W."/>
            <person name="Phillips M.A."/>
        </authorList>
    </citation>
    <scope>NUCLEOTIDE SEQUENCE [LARGE SCALE GENOMIC DNA]</scope>
    <source>
        <strain evidence="7">SAF-2024a</strain>
        <tissue evidence="7">Leaf</tissue>
    </source>
</reference>
<evidence type="ECO:0000313" key="8">
    <source>
        <dbReference type="Proteomes" id="UP001567538"/>
    </source>
</evidence>
<accession>A0ABD1H6L9</accession>
<dbReference type="AlphaFoldDB" id="A0ABD1H6L9"/>
<evidence type="ECO:0000256" key="4">
    <source>
        <dbReference type="ARBA" id="ARBA00022989"/>
    </source>
</evidence>
<evidence type="ECO:0000256" key="1">
    <source>
        <dbReference type="ARBA" id="ARBA00004370"/>
    </source>
</evidence>
<comment type="subcellular location">
    <subcellularLocation>
        <location evidence="1">Membrane</location>
    </subcellularLocation>
</comment>
<dbReference type="InterPro" id="IPR004158">
    <property type="entry name" value="DUF247_pln"/>
</dbReference>
<keyword evidence="4 6" id="KW-1133">Transmembrane helix</keyword>
<evidence type="ECO:0000313" key="7">
    <source>
        <dbReference type="EMBL" id="KAL1552067.1"/>
    </source>
</evidence>
<dbReference type="InterPro" id="IPR000612">
    <property type="entry name" value="PMP3"/>
</dbReference>
<name>A0ABD1H6L9_SALDI</name>
<dbReference type="Pfam" id="PF01679">
    <property type="entry name" value="Pmp3"/>
    <property type="match status" value="1"/>
</dbReference>
<keyword evidence="5 6" id="KW-0472">Membrane</keyword>
<comment type="similarity">
    <text evidence="2">Belongs to the UPF0057 (PMP3) family.</text>
</comment>
<dbReference type="PANTHER" id="PTHR31170">
    <property type="entry name" value="BNAC04G53230D PROTEIN"/>
    <property type="match status" value="1"/>
</dbReference>
<dbReference type="GO" id="GO:0016020">
    <property type="term" value="C:membrane"/>
    <property type="evidence" value="ECO:0007669"/>
    <property type="project" value="UniProtKB-SubCell"/>
</dbReference>
<organism evidence="7 8">
    <name type="scientific">Salvia divinorum</name>
    <name type="common">Maria pastora</name>
    <name type="synonym">Diviner's sage</name>
    <dbReference type="NCBI Taxonomy" id="28513"/>
    <lineage>
        <taxon>Eukaryota</taxon>
        <taxon>Viridiplantae</taxon>
        <taxon>Streptophyta</taxon>
        <taxon>Embryophyta</taxon>
        <taxon>Tracheophyta</taxon>
        <taxon>Spermatophyta</taxon>
        <taxon>Magnoliopsida</taxon>
        <taxon>eudicotyledons</taxon>
        <taxon>Gunneridae</taxon>
        <taxon>Pentapetalae</taxon>
        <taxon>asterids</taxon>
        <taxon>lamiids</taxon>
        <taxon>Lamiales</taxon>
        <taxon>Lamiaceae</taxon>
        <taxon>Nepetoideae</taxon>
        <taxon>Mentheae</taxon>
        <taxon>Salviinae</taxon>
        <taxon>Salvia</taxon>
        <taxon>Salvia subgen. Calosphace</taxon>
    </lineage>
</organism>
<keyword evidence="3 6" id="KW-0812">Transmembrane</keyword>
<gene>
    <name evidence="7" type="primary">PMP3</name>
    <name evidence="7" type="ORF">AAHA92_12911</name>
</gene>
<evidence type="ECO:0000256" key="3">
    <source>
        <dbReference type="ARBA" id="ARBA00022692"/>
    </source>
</evidence>
<keyword evidence="8" id="KW-1185">Reference proteome</keyword>
<dbReference type="PROSITE" id="PS01309">
    <property type="entry name" value="UPF0057"/>
    <property type="match status" value="1"/>
</dbReference>
<evidence type="ECO:0000256" key="2">
    <source>
        <dbReference type="ARBA" id="ARBA00009530"/>
    </source>
</evidence>